<sequence>MKLPLWPGVQGRAPKISIRHDSMKRARLERQLGLQIWESQWLDRGVNSILPGWMIMSCSERSYNVFPGICIKDRQMSLASSPHRRVRSVH</sequence>
<proteinExistence type="predicted"/>
<keyword evidence="2" id="KW-1185">Reference proteome</keyword>
<dbReference type="EMBL" id="KN833835">
    <property type="protein sequence ID" value="KIK17242.1"/>
    <property type="molecule type" value="Genomic_DNA"/>
</dbReference>
<name>A0A0C9Z468_9AGAM</name>
<evidence type="ECO:0000313" key="1">
    <source>
        <dbReference type="EMBL" id="KIK17242.1"/>
    </source>
</evidence>
<dbReference type="Proteomes" id="UP000054018">
    <property type="component" value="Unassembled WGS sequence"/>
</dbReference>
<organism evidence="1 2">
    <name type="scientific">Pisolithus microcarpus 441</name>
    <dbReference type="NCBI Taxonomy" id="765257"/>
    <lineage>
        <taxon>Eukaryota</taxon>
        <taxon>Fungi</taxon>
        <taxon>Dikarya</taxon>
        <taxon>Basidiomycota</taxon>
        <taxon>Agaricomycotina</taxon>
        <taxon>Agaricomycetes</taxon>
        <taxon>Agaricomycetidae</taxon>
        <taxon>Boletales</taxon>
        <taxon>Sclerodermatineae</taxon>
        <taxon>Pisolithaceae</taxon>
        <taxon>Pisolithus</taxon>
    </lineage>
</organism>
<dbReference type="AlphaFoldDB" id="A0A0C9Z468"/>
<accession>A0A0C9Z468</accession>
<feature type="non-terminal residue" evidence="1">
    <location>
        <position position="90"/>
    </location>
</feature>
<reference evidence="1 2" key="1">
    <citation type="submission" date="2014-04" db="EMBL/GenBank/DDBJ databases">
        <authorList>
            <consortium name="DOE Joint Genome Institute"/>
            <person name="Kuo A."/>
            <person name="Kohler A."/>
            <person name="Costa M.D."/>
            <person name="Nagy L.G."/>
            <person name="Floudas D."/>
            <person name="Copeland A."/>
            <person name="Barry K.W."/>
            <person name="Cichocki N."/>
            <person name="Veneault-Fourrey C."/>
            <person name="LaButti K."/>
            <person name="Lindquist E.A."/>
            <person name="Lipzen A."/>
            <person name="Lundell T."/>
            <person name="Morin E."/>
            <person name="Murat C."/>
            <person name="Sun H."/>
            <person name="Tunlid A."/>
            <person name="Henrissat B."/>
            <person name="Grigoriev I.V."/>
            <person name="Hibbett D.S."/>
            <person name="Martin F."/>
            <person name="Nordberg H.P."/>
            <person name="Cantor M.N."/>
            <person name="Hua S.X."/>
        </authorList>
    </citation>
    <scope>NUCLEOTIDE SEQUENCE [LARGE SCALE GENOMIC DNA]</scope>
    <source>
        <strain evidence="1 2">441</strain>
    </source>
</reference>
<evidence type="ECO:0000313" key="2">
    <source>
        <dbReference type="Proteomes" id="UP000054018"/>
    </source>
</evidence>
<reference evidence="2" key="2">
    <citation type="submission" date="2015-01" db="EMBL/GenBank/DDBJ databases">
        <title>Evolutionary Origins and Diversification of the Mycorrhizal Mutualists.</title>
        <authorList>
            <consortium name="DOE Joint Genome Institute"/>
            <consortium name="Mycorrhizal Genomics Consortium"/>
            <person name="Kohler A."/>
            <person name="Kuo A."/>
            <person name="Nagy L.G."/>
            <person name="Floudas D."/>
            <person name="Copeland A."/>
            <person name="Barry K.W."/>
            <person name="Cichocki N."/>
            <person name="Veneault-Fourrey C."/>
            <person name="LaButti K."/>
            <person name="Lindquist E.A."/>
            <person name="Lipzen A."/>
            <person name="Lundell T."/>
            <person name="Morin E."/>
            <person name="Murat C."/>
            <person name="Riley R."/>
            <person name="Ohm R."/>
            <person name="Sun H."/>
            <person name="Tunlid A."/>
            <person name="Henrissat B."/>
            <person name="Grigoriev I.V."/>
            <person name="Hibbett D.S."/>
            <person name="Martin F."/>
        </authorList>
    </citation>
    <scope>NUCLEOTIDE SEQUENCE [LARGE SCALE GENOMIC DNA]</scope>
    <source>
        <strain evidence="2">441</strain>
    </source>
</reference>
<dbReference type="HOGENOM" id="CLU_2446730_0_0_1"/>
<gene>
    <name evidence="1" type="ORF">PISMIDRAFT_685503</name>
</gene>
<protein>
    <submittedName>
        <fullName evidence="1">Uncharacterized protein</fullName>
    </submittedName>
</protein>